<evidence type="ECO:0000256" key="5">
    <source>
        <dbReference type="ARBA" id="ARBA00023284"/>
    </source>
</evidence>
<evidence type="ECO:0000256" key="3">
    <source>
        <dbReference type="ARBA" id="ARBA00023002"/>
    </source>
</evidence>
<protein>
    <recommendedName>
        <fullName evidence="7">Thioredoxin domain-containing protein</fullName>
    </recommendedName>
</protein>
<dbReference type="Pfam" id="PF13462">
    <property type="entry name" value="Thioredoxin_4"/>
    <property type="match status" value="1"/>
</dbReference>
<evidence type="ECO:0000313" key="8">
    <source>
        <dbReference type="EMBL" id="GAA4903755.1"/>
    </source>
</evidence>
<accession>A0ABP9FJH5</accession>
<feature type="compositionally biased region" description="Low complexity" evidence="6">
    <location>
        <begin position="44"/>
        <end position="78"/>
    </location>
</feature>
<dbReference type="EMBL" id="BAABLV010000036">
    <property type="protein sequence ID" value="GAA4903755.1"/>
    <property type="molecule type" value="Genomic_DNA"/>
</dbReference>
<evidence type="ECO:0000256" key="1">
    <source>
        <dbReference type="ARBA" id="ARBA00005791"/>
    </source>
</evidence>
<dbReference type="PANTHER" id="PTHR13887:SF14">
    <property type="entry name" value="DISULFIDE BOND FORMATION PROTEIN D"/>
    <property type="match status" value="1"/>
</dbReference>
<comment type="caution">
    <text evidence="8">The sequence shown here is derived from an EMBL/GenBank/DDBJ whole genome shotgun (WGS) entry which is preliminary data.</text>
</comment>
<sequence>MNSSPQTERRTMTKDKWVVLVVFLVLVVALIAFSQTRPLEQGAIPAPPAASQSQGEAAATDQPVAEPSADAAPATDPAAAPPPEEGTDAGADQADYERWVLEEFPRRMEGDPMAMGALDAPVVMTEWADYRCPYCSVFAEETLPLLQKYVDDGTLRIEFRDLALFGDESIKAATAARAAGLQGKYFEFQHAIFSALPNEGHPDIPDELVMGIVADLRLDPAQFQEDWAQPALRQAVLADSQEAQGMGITGTPAFVVGTQFFTGAQPISEFERIIEAEATKLG</sequence>
<dbReference type="SUPFAM" id="SSF52833">
    <property type="entry name" value="Thioredoxin-like"/>
    <property type="match status" value="1"/>
</dbReference>
<evidence type="ECO:0000313" key="9">
    <source>
        <dbReference type="Proteomes" id="UP001501521"/>
    </source>
</evidence>
<dbReference type="Proteomes" id="UP001501521">
    <property type="component" value="Unassembled WGS sequence"/>
</dbReference>
<evidence type="ECO:0000259" key="7">
    <source>
        <dbReference type="PROSITE" id="PS51352"/>
    </source>
</evidence>
<keyword evidence="4" id="KW-1015">Disulfide bond</keyword>
<keyword evidence="3" id="KW-0560">Oxidoreductase</keyword>
<keyword evidence="5" id="KW-0676">Redox-active center</keyword>
<dbReference type="Gene3D" id="3.40.30.10">
    <property type="entry name" value="Glutaredoxin"/>
    <property type="match status" value="1"/>
</dbReference>
<gene>
    <name evidence="8" type="ORF">GCM10025789_23440</name>
</gene>
<evidence type="ECO:0000256" key="2">
    <source>
        <dbReference type="ARBA" id="ARBA00022729"/>
    </source>
</evidence>
<dbReference type="InterPro" id="IPR036249">
    <property type="entry name" value="Thioredoxin-like_sf"/>
</dbReference>
<feature type="domain" description="Thioredoxin" evidence="7">
    <location>
        <begin position="74"/>
        <end position="279"/>
    </location>
</feature>
<organism evidence="8 9">
    <name type="scientific">Tessaracoccus lubricantis</name>
    <dbReference type="NCBI Taxonomy" id="545543"/>
    <lineage>
        <taxon>Bacteria</taxon>
        <taxon>Bacillati</taxon>
        <taxon>Actinomycetota</taxon>
        <taxon>Actinomycetes</taxon>
        <taxon>Propionibacteriales</taxon>
        <taxon>Propionibacteriaceae</taxon>
        <taxon>Tessaracoccus</taxon>
    </lineage>
</organism>
<dbReference type="InterPro" id="IPR013766">
    <property type="entry name" value="Thioredoxin_domain"/>
</dbReference>
<dbReference type="RefSeq" id="WP_345583054.1">
    <property type="nucleotide sequence ID" value="NZ_BAABLV010000036.1"/>
</dbReference>
<reference evidence="9" key="1">
    <citation type="journal article" date="2019" name="Int. J. Syst. Evol. Microbiol.">
        <title>The Global Catalogue of Microorganisms (GCM) 10K type strain sequencing project: providing services to taxonomists for standard genome sequencing and annotation.</title>
        <authorList>
            <consortium name="The Broad Institute Genomics Platform"/>
            <consortium name="The Broad Institute Genome Sequencing Center for Infectious Disease"/>
            <person name="Wu L."/>
            <person name="Ma J."/>
        </authorList>
    </citation>
    <scope>NUCLEOTIDE SEQUENCE [LARGE SCALE GENOMIC DNA]</scope>
    <source>
        <strain evidence="9">JCM 19125</strain>
    </source>
</reference>
<name>A0ABP9FJH5_9ACTN</name>
<evidence type="ECO:0000256" key="4">
    <source>
        <dbReference type="ARBA" id="ARBA00023157"/>
    </source>
</evidence>
<proteinExistence type="inferred from homology"/>
<dbReference type="PANTHER" id="PTHR13887">
    <property type="entry name" value="GLUTATHIONE S-TRANSFERASE KAPPA"/>
    <property type="match status" value="1"/>
</dbReference>
<keyword evidence="9" id="KW-1185">Reference proteome</keyword>
<evidence type="ECO:0000256" key="6">
    <source>
        <dbReference type="SAM" id="MobiDB-lite"/>
    </source>
</evidence>
<dbReference type="InterPro" id="IPR012336">
    <property type="entry name" value="Thioredoxin-like_fold"/>
</dbReference>
<dbReference type="PROSITE" id="PS51352">
    <property type="entry name" value="THIOREDOXIN_2"/>
    <property type="match status" value="1"/>
</dbReference>
<comment type="similarity">
    <text evidence="1">Belongs to the thioredoxin family. DsbA subfamily.</text>
</comment>
<keyword evidence="2" id="KW-0732">Signal</keyword>
<feature type="region of interest" description="Disordered" evidence="6">
    <location>
        <begin position="44"/>
        <end position="93"/>
    </location>
</feature>